<comment type="similarity">
    <text evidence="3">Belongs to the RimP family.</text>
</comment>
<feature type="domain" description="Ribosome maturation factor RimP C-terminal" evidence="5">
    <location>
        <begin position="75"/>
        <end position="134"/>
    </location>
</feature>
<dbReference type="Proteomes" id="UP001055955">
    <property type="component" value="Chromosome"/>
</dbReference>
<dbReference type="SUPFAM" id="SSF75420">
    <property type="entry name" value="YhbC-like, N-terminal domain"/>
    <property type="match status" value="1"/>
</dbReference>
<dbReference type="EMBL" id="CP092900">
    <property type="protein sequence ID" value="UTC24827.1"/>
    <property type="molecule type" value="Genomic_DNA"/>
</dbReference>
<evidence type="ECO:0000256" key="3">
    <source>
        <dbReference type="HAMAP-Rule" id="MF_01077"/>
    </source>
</evidence>
<proteinExistence type="inferred from homology"/>
<organism evidence="6 7">
    <name type="scientific">Candidatus Comchoanobacter bicostacola</name>
    <dbReference type="NCBI Taxonomy" id="2919598"/>
    <lineage>
        <taxon>Bacteria</taxon>
        <taxon>Pseudomonadati</taxon>
        <taxon>Pseudomonadota</taxon>
        <taxon>Gammaproteobacteria</taxon>
        <taxon>Candidatus Comchoanobacterales</taxon>
        <taxon>Candidatus Comchoanobacteraceae</taxon>
        <taxon>Candidatus Comchoanobacter</taxon>
    </lineage>
</organism>
<evidence type="ECO:0000259" key="4">
    <source>
        <dbReference type="Pfam" id="PF02576"/>
    </source>
</evidence>
<dbReference type="PANTHER" id="PTHR33867">
    <property type="entry name" value="RIBOSOME MATURATION FACTOR RIMP"/>
    <property type="match status" value="1"/>
</dbReference>
<dbReference type="InterPro" id="IPR035956">
    <property type="entry name" value="RimP_N_sf"/>
</dbReference>
<protein>
    <recommendedName>
        <fullName evidence="3">Ribosome maturation factor RimP</fullName>
    </recommendedName>
</protein>
<gene>
    <name evidence="3" type="primary">rimP</name>
    <name evidence="6" type="ORF">MMH89_01500</name>
</gene>
<dbReference type="PANTHER" id="PTHR33867:SF1">
    <property type="entry name" value="RIBOSOME MATURATION FACTOR RIMP"/>
    <property type="match status" value="1"/>
</dbReference>
<evidence type="ECO:0000256" key="2">
    <source>
        <dbReference type="ARBA" id="ARBA00022517"/>
    </source>
</evidence>
<sequence>MNREKLNEAITSAVKAHQLELYGVLFTQDSAFVYIKNPEGTSIKDCEKVLKQISYTIDTSDIHLEVESASIYAPLLEPKHYEPHLGKKIKCYTLTHKKPLTGSISEILDTGIILEKHNQEKETIYWKNIRKSTLKQTGAVA</sequence>
<keyword evidence="1 3" id="KW-0963">Cytoplasm</keyword>
<dbReference type="Pfam" id="PF02576">
    <property type="entry name" value="RimP_N"/>
    <property type="match status" value="1"/>
</dbReference>
<feature type="domain" description="Ribosome maturation factor RimP N-terminal" evidence="4">
    <location>
        <begin position="10"/>
        <end position="68"/>
    </location>
</feature>
<dbReference type="InterPro" id="IPR028998">
    <property type="entry name" value="RimP_C"/>
</dbReference>
<evidence type="ECO:0000259" key="5">
    <source>
        <dbReference type="Pfam" id="PF17384"/>
    </source>
</evidence>
<accession>A0ABY5DLR3</accession>
<dbReference type="InterPro" id="IPR028989">
    <property type="entry name" value="RimP_N"/>
</dbReference>
<dbReference type="RefSeq" id="WP_258568616.1">
    <property type="nucleotide sequence ID" value="NZ_CP092900.1"/>
</dbReference>
<dbReference type="HAMAP" id="MF_01077">
    <property type="entry name" value="RimP"/>
    <property type="match status" value="1"/>
</dbReference>
<evidence type="ECO:0000313" key="6">
    <source>
        <dbReference type="EMBL" id="UTC24827.1"/>
    </source>
</evidence>
<evidence type="ECO:0000313" key="7">
    <source>
        <dbReference type="Proteomes" id="UP001055955"/>
    </source>
</evidence>
<comment type="subcellular location">
    <subcellularLocation>
        <location evidence="3">Cytoplasm</location>
    </subcellularLocation>
</comment>
<evidence type="ECO:0000256" key="1">
    <source>
        <dbReference type="ARBA" id="ARBA00022490"/>
    </source>
</evidence>
<dbReference type="Pfam" id="PF17384">
    <property type="entry name" value="DUF150_C"/>
    <property type="match status" value="1"/>
</dbReference>
<keyword evidence="7" id="KW-1185">Reference proteome</keyword>
<dbReference type="InterPro" id="IPR003728">
    <property type="entry name" value="Ribosome_maturation_RimP"/>
</dbReference>
<comment type="function">
    <text evidence="3">Required for maturation of 30S ribosomal subunits.</text>
</comment>
<dbReference type="Gene3D" id="3.30.300.70">
    <property type="entry name" value="RimP-like superfamily, N-terminal"/>
    <property type="match status" value="1"/>
</dbReference>
<reference evidence="6 7" key="1">
    <citation type="journal article" date="2022" name="Nat. Microbiol.">
        <title>The microbiome of a bacterivorous marine choanoflagellate contains a resource-demanding obligate bacterial associate.</title>
        <authorList>
            <person name="Needham D.M."/>
            <person name="Poirier C."/>
            <person name="Bachy C."/>
            <person name="George E.E."/>
            <person name="Wilken S."/>
            <person name="Yung C.C.M."/>
            <person name="Limardo A.J."/>
            <person name="Morando M."/>
            <person name="Sudek L."/>
            <person name="Malmstrom R.R."/>
            <person name="Keeling P.J."/>
            <person name="Santoro A.E."/>
            <person name="Worden A.Z."/>
        </authorList>
    </citation>
    <scope>NUCLEOTIDE SEQUENCE [LARGE SCALE GENOMIC DNA]</scope>
    <source>
        <strain evidence="6 7">Comchoano-1</strain>
    </source>
</reference>
<keyword evidence="2 3" id="KW-0690">Ribosome biogenesis</keyword>
<name>A0ABY5DLR3_9GAMM</name>